<dbReference type="InterPro" id="IPR035100">
    <property type="entry name" value="TF_IIS-typ"/>
</dbReference>
<dbReference type="SMART" id="SM00510">
    <property type="entry name" value="TFS2M"/>
    <property type="match status" value="1"/>
</dbReference>
<dbReference type="InterPro" id="IPR003617">
    <property type="entry name" value="TFIIS/CRSP70_N_sub"/>
</dbReference>
<name>A0A7S0N270_9CRYP</name>
<keyword evidence="2" id="KW-0479">Metal-binding</keyword>
<feature type="signal peptide" evidence="9">
    <location>
        <begin position="1"/>
        <end position="34"/>
    </location>
</feature>
<dbReference type="EMBL" id="HBEZ01054772">
    <property type="protein sequence ID" value="CAD8657122.1"/>
    <property type="molecule type" value="Transcribed_RNA"/>
</dbReference>
<dbReference type="PROSITE" id="PS51321">
    <property type="entry name" value="TFIIS_CENTRAL"/>
    <property type="match status" value="1"/>
</dbReference>
<dbReference type="PROSITE" id="PS51133">
    <property type="entry name" value="ZF_TFIIS_2"/>
    <property type="match status" value="1"/>
</dbReference>
<dbReference type="GO" id="GO:0008270">
    <property type="term" value="F:zinc ion binding"/>
    <property type="evidence" value="ECO:0007669"/>
    <property type="project" value="UniProtKB-KW"/>
</dbReference>
<feature type="chain" id="PRO_5030640804" description="Transcription elongation factor" evidence="9">
    <location>
        <begin position="35"/>
        <end position="296"/>
    </location>
</feature>
<organism evidence="13">
    <name type="scientific">Cryptomonas curvata</name>
    <dbReference type="NCBI Taxonomy" id="233186"/>
    <lineage>
        <taxon>Eukaryota</taxon>
        <taxon>Cryptophyceae</taxon>
        <taxon>Cryptomonadales</taxon>
        <taxon>Cryptomonadaceae</taxon>
        <taxon>Cryptomonas</taxon>
    </lineage>
</organism>
<dbReference type="SUPFAM" id="SSF57783">
    <property type="entry name" value="Zinc beta-ribbon"/>
    <property type="match status" value="1"/>
</dbReference>
<dbReference type="InterPro" id="IPR003618">
    <property type="entry name" value="TFIIS_cen_dom"/>
</dbReference>
<dbReference type="AlphaFoldDB" id="A0A7S0N270"/>
<evidence type="ECO:0000256" key="9">
    <source>
        <dbReference type="SAM" id="SignalP"/>
    </source>
</evidence>
<evidence type="ECO:0000256" key="8">
    <source>
        <dbReference type="SAM" id="MobiDB-lite"/>
    </source>
</evidence>
<dbReference type="SMART" id="SM00509">
    <property type="entry name" value="TFS2N"/>
    <property type="match status" value="1"/>
</dbReference>
<dbReference type="InterPro" id="IPR017923">
    <property type="entry name" value="TFIIS_N"/>
</dbReference>
<evidence type="ECO:0000259" key="10">
    <source>
        <dbReference type="PROSITE" id="PS51133"/>
    </source>
</evidence>
<gene>
    <name evidence="13" type="ORF">CCUR1050_LOCUS30052</name>
</gene>
<feature type="region of interest" description="Disordered" evidence="8">
    <location>
        <begin position="102"/>
        <end position="135"/>
    </location>
</feature>
<evidence type="ECO:0000313" key="13">
    <source>
        <dbReference type="EMBL" id="CAD8657122.1"/>
    </source>
</evidence>
<dbReference type="GO" id="GO:0006351">
    <property type="term" value="P:DNA-templated transcription"/>
    <property type="evidence" value="ECO:0007669"/>
    <property type="project" value="InterPro"/>
</dbReference>
<proteinExistence type="predicted"/>
<evidence type="ECO:0000256" key="3">
    <source>
        <dbReference type="ARBA" id="ARBA00022771"/>
    </source>
</evidence>
<dbReference type="InterPro" id="IPR036575">
    <property type="entry name" value="TFIIS_cen_dom_sf"/>
</dbReference>
<dbReference type="SUPFAM" id="SSF47676">
    <property type="entry name" value="Conserved domain common to transcription factors TFIIS, elongin A, CRSP70"/>
    <property type="match status" value="1"/>
</dbReference>
<dbReference type="Gene3D" id="1.10.472.30">
    <property type="entry name" value="Transcription elongation factor S-II, central domain"/>
    <property type="match status" value="1"/>
</dbReference>
<evidence type="ECO:0008006" key="14">
    <source>
        <dbReference type="Google" id="ProtNLM"/>
    </source>
</evidence>
<comment type="subcellular location">
    <subcellularLocation>
        <location evidence="1 7">Nucleus</location>
    </subcellularLocation>
</comment>
<evidence type="ECO:0000256" key="7">
    <source>
        <dbReference type="PROSITE-ProRule" id="PRU00649"/>
    </source>
</evidence>
<reference evidence="13" key="1">
    <citation type="submission" date="2021-01" db="EMBL/GenBank/DDBJ databases">
        <authorList>
            <person name="Corre E."/>
            <person name="Pelletier E."/>
            <person name="Niang G."/>
            <person name="Scheremetjew M."/>
            <person name="Finn R."/>
            <person name="Kale V."/>
            <person name="Holt S."/>
            <person name="Cochrane G."/>
            <person name="Meng A."/>
            <person name="Brown T."/>
            <person name="Cohen L."/>
        </authorList>
    </citation>
    <scope>NUCLEOTIDE SEQUENCE</scope>
    <source>
        <strain evidence="13">CCAP979/52</strain>
    </source>
</reference>
<dbReference type="PANTHER" id="PTHR11477:SF0">
    <property type="entry name" value="IP08861P-RELATED"/>
    <property type="match status" value="1"/>
</dbReference>
<dbReference type="PROSITE" id="PS51319">
    <property type="entry name" value="TFIIS_N"/>
    <property type="match status" value="1"/>
</dbReference>
<dbReference type="CDD" id="cd13749">
    <property type="entry name" value="Zn-ribbon_TFIIS"/>
    <property type="match status" value="1"/>
</dbReference>
<dbReference type="SMART" id="SM00440">
    <property type="entry name" value="ZnF_C2C2"/>
    <property type="match status" value="1"/>
</dbReference>
<keyword evidence="3 6" id="KW-0863">Zinc-finger</keyword>
<dbReference type="CDD" id="cd00183">
    <property type="entry name" value="TFIIS_I"/>
    <property type="match status" value="1"/>
</dbReference>
<dbReference type="SUPFAM" id="SSF46942">
    <property type="entry name" value="Elongation factor TFIIS domain 2"/>
    <property type="match status" value="1"/>
</dbReference>
<keyword evidence="5 7" id="KW-0539">Nucleus</keyword>
<dbReference type="PANTHER" id="PTHR11477">
    <property type="entry name" value="TRANSCRIPTION FACTOR S-II ZINC FINGER DOMAIN-CONTAINING PROTEIN"/>
    <property type="match status" value="1"/>
</dbReference>
<dbReference type="InterPro" id="IPR035441">
    <property type="entry name" value="TFIIS/LEDGF_dom_sf"/>
</dbReference>
<feature type="domain" description="TFIIS-type" evidence="10">
    <location>
        <begin position="255"/>
        <end position="295"/>
    </location>
</feature>
<evidence type="ECO:0000259" key="12">
    <source>
        <dbReference type="PROSITE" id="PS51321"/>
    </source>
</evidence>
<protein>
    <recommendedName>
        <fullName evidence="14">Transcription elongation factor</fullName>
    </recommendedName>
</protein>
<dbReference type="Gene3D" id="1.20.930.10">
    <property type="entry name" value="Conserved domain common to transcription factors TFIIS, elongin A, CRSP70"/>
    <property type="match status" value="1"/>
</dbReference>
<dbReference type="InterPro" id="IPR001222">
    <property type="entry name" value="Znf_TFIIS"/>
</dbReference>
<dbReference type="GO" id="GO:0005634">
    <property type="term" value="C:nucleus"/>
    <property type="evidence" value="ECO:0007669"/>
    <property type="project" value="UniProtKB-SubCell"/>
</dbReference>
<dbReference type="Pfam" id="PF01096">
    <property type="entry name" value="Zn_ribbon_TFIIS"/>
    <property type="match status" value="1"/>
</dbReference>
<feature type="compositionally biased region" description="Pro residues" evidence="8">
    <location>
        <begin position="117"/>
        <end position="128"/>
    </location>
</feature>
<dbReference type="Pfam" id="PF07500">
    <property type="entry name" value="TFIIS_M"/>
    <property type="match status" value="1"/>
</dbReference>
<feature type="domain" description="TFIIS N-terminal" evidence="11">
    <location>
        <begin position="33"/>
        <end position="104"/>
    </location>
</feature>
<dbReference type="Pfam" id="PF08711">
    <property type="entry name" value="Med26"/>
    <property type="match status" value="1"/>
</dbReference>
<dbReference type="PIRSF" id="PIRSF006704">
    <property type="entry name" value="TF_IIS"/>
    <property type="match status" value="1"/>
</dbReference>
<evidence type="ECO:0000256" key="1">
    <source>
        <dbReference type="ARBA" id="ARBA00004123"/>
    </source>
</evidence>
<evidence type="ECO:0000256" key="4">
    <source>
        <dbReference type="ARBA" id="ARBA00022833"/>
    </source>
</evidence>
<feature type="non-terminal residue" evidence="13">
    <location>
        <position position="1"/>
    </location>
</feature>
<evidence type="ECO:0000256" key="5">
    <source>
        <dbReference type="ARBA" id="ARBA00023242"/>
    </source>
</evidence>
<dbReference type="Gene3D" id="2.20.25.10">
    <property type="match status" value="1"/>
</dbReference>
<dbReference type="GO" id="GO:0003676">
    <property type="term" value="F:nucleic acid binding"/>
    <property type="evidence" value="ECO:0007669"/>
    <property type="project" value="InterPro"/>
</dbReference>
<evidence type="ECO:0000256" key="6">
    <source>
        <dbReference type="PROSITE-ProRule" id="PRU00472"/>
    </source>
</evidence>
<feature type="domain" description="TFIIS central" evidence="12">
    <location>
        <begin position="135"/>
        <end position="250"/>
    </location>
</feature>
<evidence type="ECO:0000259" key="11">
    <source>
        <dbReference type="PROSITE" id="PS51319"/>
    </source>
</evidence>
<sequence>VCCFPFVRLSALAFVCLCPFKQIYLMASVTMAEAIEMRSKLEKEEADSDQLSDILHQLLEREISLKTVIDSKIGMAVKGLRKHDKVGKLALDLTSRWKKLVASTSNSPAPPAKSADPAPPKKAPPPKSAAPIGEKRTKVRELLEKAIQNKDTCPSKDTAHGLAAEIEEALFAHFKGVTDQYTAMVKSVKFNLADPKNPDFRGRVVSGAIPPAQVPTLSSSQMAGKDKIEQMKQAVQGKAFQMELFKMNDVQETTDMFECGKCHERKTTFYQKQTRSADEPMTIFITCKACGNEWRD</sequence>
<accession>A0A7S0N270</accession>
<keyword evidence="9" id="KW-0732">Signal</keyword>
<keyword evidence="4" id="KW-0862">Zinc</keyword>
<evidence type="ECO:0000256" key="2">
    <source>
        <dbReference type="ARBA" id="ARBA00022723"/>
    </source>
</evidence>